<dbReference type="CDD" id="cd17521">
    <property type="entry name" value="RMtype1_S_Sau13435ORF2165P_TRD2-CR2_like"/>
    <property type="match status" value="2"/>
</dbReference>
<accession>A0ABS9MRT8</accession>
<keyword evidence="5" id="KW-0255">Endonuclease</keyword>
<dbReference type="Gene3D" id="3.90.220.20">
    <property type="entry name" value="DNA methylase specificity domains"/>
    <property type="match status" value="2"/>
</dbReference>
<evidence type="ECO:0000256" key="1">
    <source>
        <dbReference type="ARBA" id="ARBA00010923"/>
    </source>
</evidence>
<organism evidence="5 6">
    <name type="scientific">Mesosutterella porci</name>
    <dbReference type="NCBI Taxonomy" id="2915351"/>
    <lineage>
        <taxon>Bacteria</taxon>
        <taxon>Pseudomonadati</taxon>
        <taxon>Pseudomonadota</taxon>
        <taxon>Betaproteobacteria</taxon>
        <taxon>Burkholderiales</taxon>
        <taxon>Sutterellaceae</taxon>
        <taxon>Mesosutterella</taxon>
    </lineage>
</organism>
<dbReference type="InterPro" id="IPR000055">
    <property type="entry name" value="Restrct_endonuc_typeI_TRD"/>
</dbReference>
<feature type="domain" description="Type I restriction modification DNA specificity" evidence="4">
    <location>
        <begin position="293"/>
        <end position="441"/>
    </location>
</feature>
<comment type="similarity">
    <text evidence="1">Belongs to the type-I restriction system S methylase family.</text>
</comment>
<feature type="domain" description="Type I restriction modification DNA specificity" evidence="4">
    <location>
        <begin position="69"/>
        <end position="210"/>
    </location>
</feature>
<evidence type="ECO:0000256" key="3">
    <source>
        <dbReference type="ARBA" id="ARBA00023125"/>
    </source>
</evidence>
<dbReference type="GO" id="GO:0004519">
    <property type="term" value="F:endonuclease activity"/>
    <property type="evidence" value="ECO:0007669"/>
    <property type="project" value="UniProtKB-KW"/>
</dbReference>
<dbReference type="EC" id="3.1.21.-" evidence="5"/>
<dbReference type="RefSeq" id="WP_237979078.1">
    <property type="nucleotide sequence ID" value="NZ_JAKNCT010000008.1"/>
</dbReference>
<dbReference type="Pfam" id="PF01420">
    <property type="entry name" value="Methylase_S"/>
    <property type="match status" value="2"/>
</dbReference>
<dbReference type="EMBL" id="JAKNCT010000008">
    <property type="protein sequence ID" value="MCG5031347.1"/>
    <property type="molecule type" value="Genomic_DNA"/>
</dbReference>
<dbReference type="GO" id="GO:0016787">
    <property type="term" value="F:hydrolase activity"/>
    <property type="evidence" value="ECO:0007669"/>
    <property type="project" value="UniProtKB-KW"/>
</dbReference>
<name>A0ABS9MRT8_9BURK</name>
<dbReference type="Proteomes" id="UP001297600">
    <property type="component" value="Unassembled WGS sequence"/>
</dbReference>
<comment type="caution">
    <text evidence="5">The sequence shown here is derived from an EMBL/GenBank/DDBJ whole genome shotgun (WGS) entry which is preliminary data.</text>
</comment>
<dbReference type="SUPFAM" id="SSF116734">
    <property type="entry name" value="DNA methylase specificity domain"/>
    <property type="match status" value="2"/>
</dbReference>
<dbReference type="PANTHER" id="PTHR43140">
    <property type="entry name" value="TYPE-1 RESTRICTION ENZYME ECOKI SPECIFICITY PROTEIN"/>
    <property type="match status" value="1"/>
</dbReference>
<keyword evidence="6" id="KW-1185">Reference proteome</keyword>
<evidence type="ECO:0000313" key="5">
    <source>
        <dbReference type="EMBL" id="MCG5031347.1"/>
    </source>
</evidence>
<keyword evidence="2" id="KW-0680">Restriction system</keyword>
<evidence type="ECO:0000256" key="2">
    <source>
        <dbReference type="ARBA" id="ARBA00022747"/>
    </source>
</evidence>
<keyword evidence="5" id="KW-0378">Hydrolase</keyword>
<sequence length="445" mass="49125">MNIEAVKSALISLAIRGKLVPQRDDEPEVEQIGEAPKVAPFEIPAKWKWVKLTAISSAPIKYGYTASASAEGNAKFLRITDITTAGVNWDTVPYCKIEKDKENKFLLDSGDILIARTGGTIGKSFLVDFVNQKTVFASYLLRIRVSERLASPVYIQRFLGSPFYWQQVASGSKGTGQPNINAKTLGSLSVPLPPLAEQRRIVAKLEELLEPLSRVQERLGRLTHDFPEQFKAAVLQKAIQGKLVPQRDDEPEVEQIGEAPKVAPFEIPAKWKWVKLTAISSAPIKYGYTASASAEGNAKFLRITDITTAGVNWDTVPYCKIEKDKENKFLLDSGDILIARTGGTIGKSFLVDFVNQKTVFASYLLRIRVSERLASPVYIQRFLGSPFYWQQVASGSKGTGQPNINAKTLGSLSVPLPPLAEQRRIVAKVEQLFSQVDELTARLSS</sequence>
<keyword evidence="5" id="KW-0540">Nuclease</keyword>
<keyword evidence="3" id="KW-0238">DNA-binding</keyword>
<dbReference type="PANTHER" id="PTHR43140:SF1">
    <property type="entry name" value="TYPE I RESTRICTION ENZYME ECOKI SPECIFICITY SUBUNIT"/>
    <property type="match status" value="1"/>
</dbReference>
<reference evidence="5 6" key="1">
    <citation type="submission" date="2022-02" db="EMBL/GenBank/DDBJ databases">
        <title>Mesosutterella porci, a novel member of the family Sutterellaceae from pig feces.</title>
        <authorList>
            <person name="Wylensek D."/>
            <person name="Clavel T."/>
        </authorList>
    </citation>
    <scope>NUCLEOTIDE SEQUENCE [LARGE SCALE GENOMIC DNA]</scope>
    <source>
        <strain evidence="6">oilRF-744-wt-GAM-9</strain>
    </source>
</reference>
<dbReference type="InterPro" id="IPR051212">
    <property type="entry name" value="Type-I_RE_S_subunit"/>
</dbReference>
<gene>
    <name evidence="5" type="ORF">MAF45_07830</name>
</gene>
<evidence type="ECO:0000259" key="4">
    <source>
        <dbReference type="Pfam" id="PF01420"/>
    </source>
</evidence>
<proteinExistence type="inferred from homology"/>
<evidence type="ECO:0000313" key="6">
    <source>
        <dbReference type="Proteomes" id="UP001297600"/>
    </source>
</evidence>
<protein>
    <submittedName>
        <fullName evidence="5">Restriction endonuclease subunit S</fullName>
        <ecNumber evidence="5">3.1.21.-</ecNumber>
    </submittedName>
</protein>
<dbReference type="InterPro" id="IPR044946">
    <property type="entry name" value="Restrct_endonuc_typeI_TRD_sf"/>
</dbReference>